<gene>
    <name evidence="2" type="ORF">QWY20_01840</name>
</gene>
<dbReference type="Pfam" id="PF13362">
    <property type="entry name" value="Toprim_3"/>
    <property type="match status" value="1"/>
</dbReference>
<dbReference type="InterPro" id="IPR034154">
    <property type="entry name" value="TOPRIM_DnaG/twinkle"/>
</dbReference>
<name>A0ABU7J1N3_9GAMM</name>
<reference evidence="2 3" key="1">
    <citation type="submission" date="2023-07" db="EMBL/GenBank/DDBJ databases">
        <title>Alkalimonas sp., MEB108 novel, alkaliphilic bacterium isolated from Lonar Lake, India.</title>
        <authorList>
            <person name="Joshi A."/>
            <person name="Thite S."/>
        </authorList>
    </citation>
    <scope>NUCLEOTIDE SEQUENCE [LARGE SCALE GENOMIC DNA]</scope>
    <source>
        <strain evidence="2 3">MEB108</strain>
    </source>
</reference>
<dbReference type="CDD" id="cd01029">
    <property type="entry name" value="TOPRIM_primases"/>
    <property type="match status" value="1"/>
</dbReference>
<evidence type="ECO:0000313" key="3">
    <source>
        <dbReference type="Proteomes" id="UP001336314"/>
    </source>
</evidence>
<dbReference type="Proteomes" id="UP001336314">
    <property type="component" value="Unassembled WGS sequence"/>
</dbReference>
<protein>
    <submittedName>
        <fullName evidence="2">Toprim domain-containing protein</fullName>
    </submittedName>
</protein>
<evidence type="ECO:0000313" key="2">
    <source>
        <dbReference type="EMBL" id="MEE2000180.1"/>
    </source>
</evidence>
<proteinExistence type="predicted"/>
<dbReference type="InterPro" id="IPR006171">
    <property type="entry name" value="TOPRIM_dom"/>
</dbReference>
<dbReference type="SMART" id="SM00493">
    <property type="entry name" value="TOPRIM"/>
    <property type="match status" value="1"/>
</dbReference>
<dbReference type="EMBL" id="JAUHLI010000002">
    <property type="protein sequence ID" value="MEE2000180.1"/>
    <property type="molecule type" value="Genomic_DNA"/>
</dbReference>
<sequence length="305" mass="32783">MSKISNHTTELMAEMSANGITPAHTLDLTSGLLCRFDIEGDKPGSKCGWIIYYANSDDSIVAVYGSWKTSEQLVYSSGGSGSRMSDEAVAAIKRAREQAAQEREQLIAKGTAKALFVWNNSKPAVEHPYLTRKKIKAHHARVNSTGVLVIPIRDIGGQLISLQYICESFGKRFAKDARTHGGFCPFGLASDSDTILIAEGFATAATLHEATELPVVAALSASNMLPVALLIHNKYPRKQFIVCADNDALAKENVGLEKAKAAALSIGAEVVYPVFDNDEIGTDFNDLALLRGNQAVKAMILGAIE</sequence>
<evidence type="ECO:0000259" key="1">
    <source>
        <dbReference type="SMART" id="SM00493"/>
    </source>
</evidence>
<dbReference type="RefSeq" id="WP_330127337.1">
    <property type="nucleotide sequence ID" value="NZ_JAUHLI010000002.1"/>
</dbReference>
<comment type="caution">
    <text evidence="2">The sequence shown here is derived from an EMBL/GenBank/DDBJ whole genome shotgun (WGS) entry which is preliminary data.</text>
</comment>
<accession>A0ABU7J1N3</accession>
<organism evidence="2 3">
    <name type="scientific">Alkalimonas cellulosilytica</name>
    <dbReference type="NCBI Taxonomy" id="3058395"/>
    <lineage>
        <taxon>Bacteria</taxon>
        <taxon>Pseudomonadati</taxon>
        <taxon>Pseudomonadota</taxon>
        <taxon>Gammaproteobacteria</taxon>
        <taxon>Alkalimonas</taxon>
    </lineage>
</organism>
<keyword evidence="3" id="KW-1185">Reference proteome</keyword>
<feature type="domain" description="Toprim" evidence="1">
    <location>
        <begin position="193"/>
        <end position="271"/>
    </location>
</feature>
<dbReference type="Gene3D" id="3.40.1360.10">
    <property type="match status" value="1"/>
</dbReference>